<accession>H8KM02</accession>
<dbReference type="Proteomes" id="UP000007590">
    <property type="component" value="Chromosome"/>
</dbReference>
<dbReference type="OrthoDB" id="978531at2"/>
<evidence type="ECO:0008006" key="4">
    <source>
        <dbReference type="Google" id="ProtNLM"/>
    </source>
</evidence>
<evidence type="ECO:0000256" key="1">
    <source>
        <dbReference type="SAM" id="SignalP"/>
    </source>
</evidence>
<evidence type="ECO:0000313" key="3">
    <source>
        <dbReference type="Proteomes" id="UP000007590"/>
    </source>
</evidence>
<dbReference type="PROSITE" id="PS51257">
    <property type="entry name" value="PROKAR_LIPOPROTEIN"/>
    <property type="match status" value="1"/>
</dbReference>
<dbReference type="RefSeq" id="WP_014682147.1">
    <property type="nucleotide sequence ID" value="NC_017770.1"/>
</dbReference>
<dbReference type="eggNOG" id="ENOG5032KQ7">
    <property type="taxonomic scope" value="Bacteria"/>
</dbReference>
<protein>
    <recommendedName>
        <fullName evidence="4">Lipoprotein</fullName>
    </recommendedName>
</protein>
<proteinExistence type="predicted"/>
<reference evidence="2" key="1">
    <citation type="submission" date="2012-02" db="EMBL/GenBank/DDBJ databases">
        <title>The complete genome of Solitalea canadensis DSM 3403.</title>
        <authorList>
            <consortium name="US DOE Joint Genome Institute (JGI-PGF)"/>
            <person name="Lucas S."/>
            <person name="Copeland A."/>
            <person name="Lapidus A."/>
            <person name="Glavina del Rio T."/>
            <person name="Dalin E."/>
            <person name="Tice H."/>
            <person name="Bruce D."/>
            <person name="Goodwin L."/>
            <person name="Pitluck S."/>
            <person name="Peters L."/>
            <person name="Ovchinnikova G."/>
            <person name="Lu M."/>
            <person name="Kyrpides N."/>
            <person name="Mavromatis K."/>
            <person name="Ivanova N."/>
            <person name="Brettin T."/>
            <person name="Detter J.C."/>
            <person name="Han C."/>
            <person name="Larimer F."/>
            <person name="Land M."/>
            <person name="Hauser L."/>
            <person name="Markowitz V."/>
            <person name="Cheng J.-F."/>
            <person name="Hugenholtz P."/>
            <person name="Woyke T."/>
            <person name="Wu D."/>
            <person name="Spring S."/>
            <person name="Schroeder M."/>
            <person name="Kopitz M."/>
            <person name="Brambilla E."/>
            <person name="Klenk H.-P."/>
            <person name="Eisen J.A."/>
        </authorList>
    </citation>
    <scope>NUCLEOTIDE SEQUENCE</scope>
    <source>
        <strain evidence="2">DSM 3403</strain>
    </source>
</reference>
<dbReference type="HOGENOM" id="CLU_1102229_0_0_10"/>
<dbReference type="KEGG" id="scn:Solca_3929"/>
<name>H8KM02_SOLCM</name>
<keyword evidence="1" id="KW-0732">Signal</keyword>
<evidence type="ECO:0000313" key="2">
    <source>
        <dbReference type="EMBL" id="AFD08924.1"/>
    </source>
</evidence>
<feature type="signal peptide" evidence="1">
    <location>
        <begin position="1"/>
        <end position="23"/>
    </location>
</feature>
<keyword evidence="3" id="KW-1185">Reference proteome</keyword>
<dbReference type="EMBL" id="CP003349">
    <property type="protein sequence ID" value="AFD08924.1"/>
    <property type="molecule type" value="Genomic_DNA"/>
</dbReference>
<dbReference type="AlphaFoldDB" id="H8KM02"/>
<organism evidence="2 3">
    <name type="scientific">Solitalea canadensis (strain ATCC 29591 / DSM 3403 / JCM 21819 / LMG 8368 / NBRC 15130 / NCIMB 12057 / USAM 9D)</name>
    <name type="common">Flexibacter canadensis</name>
    <dbReference type="NCBI Taxonomy" id="929556"/>
    <lineage>
        <taxon>Bacteria</taxon>
        <taxon>Pseudomonadati</taxon>
        <taxon>Bacteroidota</taxon>
        <taxon>Sphingobacteriia</taxon>
        <taxon>Sphingobacteriales</taxon>
        <taxon>Sphingobacteriaceae</taxon>
        <taxon>Solitalea</taxon>
    </lineage>
</organism>
<feature type="chain" id="PRO_5003613173" description="Lipoprotein" evidence="1">
    <location>
        <begin position="24"/>
        <end position="252"/>
    </location>
</feature>
<sequence>MKLLRHFFQLVFLSFLLSSCYDAVQKIDFAENGGGKVIYSVDFSKGITMMKVFIPDSIQQSPDFKKSIDTSITMLQAMPDSIKRTKDAESLEMYKNTMMNAQMDMANNKLKIVFSGDATTEKALIFRLKNFEKELSESGSFMGNSGNQNMTGGMSPIDVNYFIYDYRKGYFKRSVDTAVFSKNIAQNASMYDMIKDAGLDANFTLDLNFPKAVKKCKSSKVILSKDKKNATLKYSLKEAIKDPSIMEIEVEY</sequence>
<gene>
    <name evidence="2" type="ordered locus">Solca_3929</name>
</gene>